<dbReference type="Proteomes" id="UP000239504">
    <property type="component" value="Unassembled WGS sequence"/>
</dbReference>
<accession>A0A2S7K3G0</accession>
<name>A0A2S7K3G0_9PROT</name>
<gene>
    <name evidence="1" type="ORF">CW354_13320</name>
</gene>
<keyword evidence="2" id="KW-1185">Reference proteome</keyword>
<evidence type="ECO:0000313" key="2">
    <source>
        <dbReference type="Proteomes" id="UP000239504"/>
    </source>
</evidence>
<dbReference type="EMBL" id="PJCH01000010">
    <property type="protein sequence ID" value="PQA87027.1"/>
    <property type="molecule type" value="Genomic_DNA"/>
</dbReference>
<dbReference type="AlphaFoldDB" id="A0A2S7K3G0"/>
<organism evidence="1 2">
    <name type="scientific">Hyphococcus luteus</name>
    <dbReference type="NCBI Taxonomy" id="2058213"/>
    <lineage>
        <taxon>Bacteria</taxon>
        <taxon>Pseudomonadati</taxon>
        <taxon>Pseudomonadota</taxon>
        <taxon>Alphaproteobacteria</taxon>
        <taxon>Parvularculales</taxon>
        <taxon>Parvularculaceae</taxon>
        <taxon>Hyphococcus</taxon>
    </lineage>
</organism>
<protein>
    <submittedName>
        <fullName evidence="1">Uncharacterized protein</fullName>
    </submittedName>
</protein>
<sequence length="72" mass="7649">MFEEPRDVSLLAEIKDHLDAHGFGSAIIEDHVAIGLSNSALSPGGRTENIVRVKSLDEARCAVGCCGVKDAR</sequence>
<comment type="caution">
    <text evidence="1">The sequence shown here is derived from an EMBL/GenBank/DDBJ whole genome shotgun (WGS) entry which is preliminary data.</text>
</comment>
<proteinExistence type="predicted"/>
<evidence type="ECO:0000313" key="1">
    <source>
        <dbReference type="EMBL" id="PQA87027.1"/>
    </source>
</evidence>
<dbReference type="RefSeq" id="WP_104830585.1">
    <property type="nucleotide sequence ID" value="NZ_PJCH01000010.1"/>
</dbReference>
<reference evidence="1 2" key="1">
    <citation type="submission" date="2017-12" db="EMBL/GenBank/DDBJ databases">
        <authorList>
            <person name="Hurst M.R.H."/>
        </authorList>
    </citation>
    <scope>NUCLEOTIDE SEQUENCE [LARGE SCALE GENOMIC DNA]</scope>
    <source>
        <strain evidence="1 2">SY-3-19</strain>
    </source>
</reference>